<dbReference type="PANTHER" id="PTHR45835">
    <property type="entry name" value="YALI0A06105P"/>
    <property type="match status" value="1"/>
</dbReference>
<proteinExistence type="predicted"/>
<sequence length="170" mass="19567">MGTKLHLSTIYHPQIDGQIEVLNRCLEGHLRCMTGEKPSDWVSWIPLAEWWYNTTYHTTIQTTPYKALYGQGPPLHQPYFVGSSRLATVNRSLQVAEAAKHLLKFHLKRAQKPMKQFADKKRSVSELVYLKPQPYRQLANQKLSPRYYGPYPIEAKIGQVAYKLIVPGES</sequence>
<dbReference type="PANTHER" id="PTHR45835:SF104">
    <property type="entry name" value="PROTEIN NYNRIN-LIKE"/>
    <property type="match status" value="1"/>
</dbReference>
<evidence type="ECO:0000259" key="1">
    <source>
        <dbReference type="PROSITE" id="PS50994"/>
    </source>
</evidence>
<organism evidence="2 3">
    <name type="scientific">Gossypium australe</name>
    <dbReference type="NCBI Taxonomy" id="47621"/>
    <lineage>
        <taxon>Eukaryota</taxon>
        <taxon>Viridiplantae</taxon>
        <taxon>Streptophyta</taxon>
        <taxon>Embryophyta</taxon>
        <taxon>Tracheophyta</taxon>
        <taxon>Spermatophyta</taxon>
        <taxon>Magnoliopsida</taxon>
        <taxon>eudicotyledons</taxon>
        <taxon>Gunneridae</taxon>
        <taxon>Pentapetalae</taxon>
        <taxon>rosids</taxon>
        <taxon>malvids</taxon>
        <taxon>Malvales</taxon>
        <taxon>Malvaceae</taxon>
        <taxon>Malvoideae</taxon>
        <taxon>Gossypium</taxon>
    </lineage>
</organism>
<keyword evidence="2" id="KW-0548">Nucleotidyltransferase</keyword>
<dbReference type="InterPro" id="IPR012337">
    <property type="entry name" value="RNaseH-like_sf"/>
</dbReference>
<dbReference type="OrthoDB" id="5554229at2759"/>
<dbReference type="InterPro" id="IPR056924">
    <property type="entry name" value="SH3_Tf2-1"/>
</dbReference>
<keyword evidence="2" id="KW-0695">RNA-directed DNA polymerase</keyword>
<feature type="domain" description="Integrase catalytic" evidence="1">
    <location>
        <begin position="1"/>
        <end position="72"/>
    </location>
</feature>
<keyword evidence="3" id="KW-1185">Reference proteome</keyword>
<evidence type="ECO:0000313" key="2">
    <source>
        <dbReference type="EMBL" id="KAA3477620.1"/>
    </source>
</evidence>
<dbReference type="Pfam" id="PF24626">
    <property type="entry name" value="SH3_Tf2-1"/>
    <property type="match status" value="1"/>
</dbReference>
<keyword evidence="2" id="KW-0808">Transferase</keyword>
<dbReference type="InterPro" id="IPR036397">
    <property type="entry name" value="RNaseH_sf"/>
</dbReference>
<dbReference type="GO" id="GO:0003676">
    <property type="term" value="F:nucleic acid binding"/>
    <property type="evidence" value="ECO:0007669"/>
    <property type="project" value="InterPro"/>
</dbReference>
<dbReference type="Gene3D" id="3.30.420.10">
    <property type="entry name" value="Ribonuclease H-like superfamily/Ribonuclease H"/>
    <property type="match status" value="1"/>
</dbReference>
<dbReference type="EMBL" id="SMMG02000004">
    <property type="protein sequence ID" value="KAA3477620.1"/>
    <property type="molecule type" value="Genomic_DNA"/>
</dbReference>
<comment type="caution">
    <text evidence="2">The sequence shown here is derived from an EMBL/GenBank/DDBJ whole genome shotgun (WGS) entry which is preliminary data.</text>
</comment>
<dbReference type="InterPro" id="IPR001584">
    <property type="entry name" value="Integrase_cat-core"/>
</dbReference>
<reference evidence="3" key="1">
    <citation type="journal article" date="2019" name="Plant Biotechnol. J.">
        <title>Genome sequencing of the Australian wild diploid species Gossypium australe highlights disease resistance and delayed gland morphogenesis.</title>
        <authorList>
            <person name="Cai Y."/>
            <person name="Cai X."/>
            <person name="Wang Q."/>
            <person name="Wang P."/>
            <person name="Zhang Y."/>
            <person name="Cai C."/>
            <person name="Xu Y."/>
            <person name="Wang K."/>
            <person name="Zhou Z."/>
            <person name="Wang C."/>
            <person name="Geng S."/>
            <person name="Li B."/>
            <person name="Dong Q."/>
            <person name="Hou Y."/>
            <person name="Wang H."/>
            <person name="Ai P."/>
            <person name="Liu Z."/>
            <person name="Yi F."/>
            <person name="Sun M."/>
            <person name="An G."/>
            <person name="Cheng J."/>
            <person name="Zhang Y."/>
            <person name="Shi Q."/>
            <person name="Xie Y."/>
            <person name="Shi X."/>
            <person name="Chang Y."/>
            <person name="Huang F."/>
            <person name="Chen Y."/>
            <person name="Hong S."/>
            <person name="Mi L."/>
            <person name="Sun Q."/>
            <person name="Zhang L."/>
            <person name="Zhou B."/>
            <person name="Peng R."/>
            <person name="Zhang X."/>
            <person name="Liu F."/>
        </authorList>
    </citation>
    <scope>NUCLEOTIDE SEQUENCE [LARGE SCALE GENOMIC DNA]</scope>
    <source>
        <strain evidence="3">cv. PA1801</strain>
    </source>
</reference>
<dbReference type="AlphaFoldDB" id="A0A5B6W7I1"/>
<evidence type="ECO:0000313" key="3">
    <source>
        <dbReference type="Proteomes" id="UP000325315"/>
    </source>
</evidence>
<protein>
    <submittedName>
        <fullName evidence="2">Reverse transcriptase</fullName>
    </submittedName>
</protein>
<gene>
    <name evidence="2" type="ORF">EPI10_011498</name>
</gene>
<accession>A0A5B6W7I1</accession>
<dbReference type="Proteomes" id="UP000325315">
    <property type="component" value="Unassembled WGS sequence"/>
</dbReference>
<dbReference type="GO" id="GO:0015074">
    <property type="term" value="P:DNA integration"/>
    <property type="evidence" value="ECO:0007669"/>
    <property type="project" value="InterPro"/>
</dbReference>
<dbReference type="SUPFAM" id="SSF53098">
    <property type="entry name" value="Ribonuclease H-like"/>
    <property type="match status" value="1"/>
</dbReference>
<name>A0A5B6W7I1_9ROSI</name>
<dbReference type="PROSITE" id="PS50994">
    <property type="entry name" value="INTEGRASE"/>
    <property type="match status" value="1"/>
</dbReference>
<dbReference type="GO" id="GO:0003964">
    <property type="term" value="F:RNA-directed DNA polymerase activity"/>
    <property type="evidence" value="ECO:0007669"/>
    <property type="project" value="UniProtKB-KW"/>
</dbReference>